<dbReference type="GO" id="GO:0005829">
    <property type="term" value="C:cytosol"/>
    <property type="evidence" value="ECO:0007669"/>
    <property type="project" value="TreeGrafter"/>
</dbReference>
<dbReference type="FunFam" id="3.20.20.30:FF:000002">
    <property type="entry name" value="LLM class flavin-dependent oxidoreductase"/>
    <property type="match status" value="1"/>
</dbReference>
<dbReference type="Pfam" id="PF00296">
    <property type="entry name" value="Bac_luciferase"/>
    <property type="match status" value="1"/>
</dbReference>
<accession>A0A0M2SUQ2</accession>
<gene>
    <name evidence="3" type="ORF">WQ57_19845</name>
</gene>
<protein>
    <recommendedName>
        <fullName evidence="2">Luciferase-like domain-containing protein</fullName>
    </recommendedName>
</protein>
<organism evidence="3 4">
    <name type="scientific">Mesobacillus campisalis</name>
    <dbReference type="NCBI Taxonomy" id="1408103"/>
    <lineage>
        <taxon>Bacteria</taxon>
        <taxon>Bacillati</taxon>
        <taxon>Bacillota</taxon>
        <taxon>Bacilli</taxon>
        <taxon>Bacillales</taxon>
        <taxon>Bacillaceae</taxon>
        <taxon>Mesobacillus</taxon>
    </lineage>
</organism>
<evidence type="ECO:0000313" key="4">
    <source>
        <dbReference type="Proteomes" id="UP000034166"/>
    </source>
</evidence>
<name>A0A0M2SUQ2_9BACI</name>
<comment type="caution">
    <text evidence="3">The sequence shown here is derived from an EMBL/GenBank/DDBJ whole genome shotgun (WGS) entry which is preliminary data.</text>
</comment>
<dbReference type="GO" id="GO:0016705">
    <property type="term" value="F:oxidoreductase activity, acting on paired donors, with incorporation or reduction of molecular oxygen"/>
    <property type="evidence" value="ECO:0007669"/>
    <property type="project" value="InterPro"/>
</dbReference>
<keyword evidence="4" id="KW-1185">Reference proteome</keyword>
<dbReference type="OrthoDB" id="9780518at2"/>
<dbReference type="EMBL" id="LAYY01000033">
    <property type="protein sequence ID" value="KKK36340.1"/>
    <property type="molecule type" value="Genomic_DNA"/>
</dbReference>
<reference evidence="3 4" key="1">
    <citation type="submission" date="2015-04" db="EMBL/GenBank/DDBJ databases">
        <title>Taxonomic description and genome sequence of Bacillus campisalis sp. nov., a novel member of the genus Bacillus isolated from solar saltern.</title>
        <authorList>
            <person name="Mathan Kumar R."/>
            <person name="Kaur G."/>
            <person name="Kumar A."/>
            <person name="Singh N.K."/>
            <person name="Kaur N."/>
            <person name="Kumar N."/>
            <person name="Mayilraj S."/>
        </authorList>
    </citation>
    <scope>NUCLEOTIDE SEQUENCE [LARGE SCALE GENOMIC DNA]</scope>
    <source>
        <strain evidence="3 4">SA2-6</strain>
    </source>
</reference>
<sequence>MKLSVLDQSVISKGSSGKDALSNTVELAKLTDELGYTRFWVAEHHNSNGMAGSSPEVLISHLASNTKRIRVGSGGVLLPQYSPYKVAENFKLLETLYPDRIDLGIGRSPGGSPATRMALTDGLRRSLNEFPRQVRDLQGFLGNSLAEDHPYHEVRAFPSPETSPEMWLLGITHRGARVAAENGTAFTYGHFITPVNGKRAIDYYYEHFQPSPLLSKPRVNVCIFVVCAPTQEKAEELALSQDLWLLAVGSGGDTRIPSVEKAKTMALSAEDRAKVLENRKRMIIGTPQKVRDELLRLSEKYQTDEFMIIANIHDFQEKLRSYTLLAEAIL</sequence>
<dbReference type="InterPro" id="IPR050766">
    <property type="entry name" value="Bact_Lucif_Oxidored"/>
</dbReference>
<dbReference type="SUPFAM" id="SSF51679">
    <property type="entry name" value="Bacterial luciferase-like"/>
    <property type="match status" value="1"/>
</dbReference>
<dbReference type="InterPro" id="IPR011251">
    <property type="entry name" value="Luciferase-like_dom"/>
</dbReference>
<dbReference type="Proteomes" id="UP000034166">
    <property type="component" value="Unassembled WGS sequence"/>
</dbReference>
<dbReference type="PANTHER" id="PTHR30137:SF19">
    <property type="entry name" value="LUCIFERASE-LIKE MONOOXYGENASE"/>
    <property type="match status" value="1"/>
</dbReference>
<dbReference type="AlphaFoldDB" id="A0A0M2SUQ2"/>
<evidence type="ECO:0000259" key="2">
    <source>
        <dbReference type="Pfam" id="PF00296"/>
    </source>
</evidence>
<dbReference type="PATRIC" id="fig|1408103.3.peg.4394"/>
<dbReference type="NCBIfam" id="TIGR03558">
    <property type="entry name" value="oxido_grp_1"/>
    <property type="match status" value="1"/>
</dbReference>
<dbReference type="InterPro" id="IPR036661">
    <property type="entry name" value="Luciferase-like_sf"/>
</dbReference>
<dbReference type="PANTHER" id="PTHR30137">
    <property type="entry name" value="LUCIFERASE-LIKE MONOOXYGENASE"/>
    <property type="match status" value="1"/>
</dbReference>
<evidence type="ECO:0000256" key="1">
    <source>
        <dbReference type="ARBA" id="ARBA00007789"/>
    </source>
</evidence>
<comment type="similarity">
    <text evidence="1">To bacterial alkanal monooxygenase alpha and beta chains.</text>
</comment>
<feature type="domain" description="Luciferase-like" evidence="2">
    <location>
        <begin position="1"/>
        <end position="297"/>
    </location>
</feature>
<dbReference type="RefSeq" id="WP_046525507.1">
    <property type="nucleotide sequence ID" value="NZ_LAYY01000033.1"/>
</dbReference>
<evidence type="ECO:0000313" key="3">
    <source>
        <dbReference type="EMBL" id="KKK36340.1"/>
    </source>
</evidence>
<dbReference type="InterPro" id="IPR019949">
    <property type="entry name" value="CmoO-like"/>
</dbReference>
<proteinExistence type="predicted"/>
<dbReference type="Gene3D" id="3.20.20.30">
    <property type="entry name" value="Luciferase-like domain"/>
    <property type="match status" value="1"/>
</dbReference>